<dbReference type="InterPro" id="IPR017989">
    <property type="entry name" value="Ribosome_inactivat_1/2"/>
</dbReference>
<dbReference type="GO" id="GO:0030598">
    <property type="term" value="F:rRNA N-glycosylase activity"/>
    <property type="evidence" value="ECO:0007669"/>
    <property type="project" value="UniProtKB-EC"/>
</dbReference>
<evidence type="ECO:0000256" key="1">
    <source>
        <dbReference type="RuleBase" id="RU004915"/>
    </source>
</evidence>
<proteinExistence type="inferred from homology"/>
<dbReference type="PRINTS" id="PR00396">
    <property type="entry name" value="SHIGARICIN"/>
</dbReference>
<dbReference type="EMBL" id="EQ974554">
    <property type="protein sequence ID" value="EEF28780.1"/>
    <property type="molecule type" value="Genomic_DNA"/>
</dbReference>
<dbReference type="PANTHER" id="PTHR33453">
    <property type="match status" value="1"/>
</dbReference>
<organism evidence="2 3">
    <name type="scientific">Ricinus communis</name>
    <name type="common">Castor bean</name>
    <dbReference type="NCBI Taxonomy" id="3988"/>
    <lineage>
        <taxon>Eukaryota</taxon>
        <taxon>Viridiplantae</taxon>
        <taxon>Streptophyta</taxon>
        <taxon>Embryophyta</taxon>
        <taxon>Tracheophyta</taxon>
        <taxon>Spermatophyta</taxon>
        <taxon>Magnoliopsida</taxon>
        <taxon>eudicotyledons</taxon>
        <taxon>Gunneridae</taxon>
        <taxon>Pentapetalae</taxon>
        <taxon>rosids</taxon>
        <taxon>fabids</taxon>
        <taxon>Malpighiales</taxon>
        <taxon>Euphorbiaceae</taxon>
        <taxon>Acalyphoideae</taxon>
        <taxon>Acalypheae</taxon>
        <taxon>Ricinus</taxon>
    </lineage>
</organism>
<evidence type="ECO:0000313" key="3">
    <source>
        <dbReference type="Proteomes" id="UP000008311"/>
    </source>
</evidence>
<dbReference type="GO" id="GO:0017148">
    <property type="term" value="P:negative regulation of translation"/>
    <property type="evidence" value="ECO:0007669"/>
    <property type="project" value="UniProtKB-KW"/>
</dbReference>
<keyword evidence="1" id="KW-0800">Toxin</keyword>
<protein>
    <recommendedName>
        <fullName evidence="1">rRNA N-glycosylase</fullName>
        <ecNumber evidence="1">3.2.2.22</ecNumber>
    </recommendedName>
</protein>
<comment type="similarity">
    <text evidence="1">Belongs to the ribosome-inactivating protein family.</text>
</comment>
<dbReference type="InterPro" id="IPR016138">
    <property type="entry name" value="Ribosome_inactivat_prot_sub1"/>
</dbReference>
<dbReference type="InParanoid" id="B9T5U2"/>
<dbReference type="GO" id="GO:0006952">
    <property type="term" value="P:defense response"/>
    <property type="evidence" value="ECO:0007669"/>
    <property type="project" value="UniProtKB-KW"/>
</dbReference>
<keyword evidence="1" id="KW-0611">Plant defense</keyword>
<keyword evidence="2" id="KW-0326">Glycosidase</keyword>
<dbReference type="Gene3D" id="3.40.420.10">
    <property type="entry name" value="Ricin (A subunit), domain 1"/>
    <property type="match status" value="1"/>
</dbReference>
<dbReference type="PANTHER" id="PTHR33453:SF34">
    <property type="entry name" value="RIBOSOME-INACTIVATING PROTEIN"/>
    <property type="match status" value="1"/>
</dbReference>
<keyword evidence="1" id="KW-0652">Protein synthesis inhibitor</keyword>
<dbReference type="InterPro" id="IPR036041">
    <property type="entry name" value="Ribosome-inact_prot_sf"/>
</dbReference>
<dbReference type="Pfam" id="PF00161">
    <property type="entry name" value="RIP"/>
    <property type="match status" value="1"/>
</dbReference>
<evidence type="ECO:0000313" key="2">
    <source>
        <dbReference type="EMBL" id="EEF28780.1"/>
    </source>
</evidence>
<comment type="catalytic activity">
    <reaction evidence="1">
        <text>Endohydrolysis of the N-glycosidic bond at one specific adenosine on the 28S rRNA.</text>
        <dbReference type="EC" id="3.2.2.22"/>
    </reaction>
</comment>
<dbReference type="InterPro" id="IPR001574">
    <property type="entry name" value="Ribosome_inactivat_prot"/>
</dbReference>
<dbReference type="EC" id="3.2.2.22" evidence="1"/>
<keyword evidence="1 2" id="KW-0378">Hydrolase</keyword>
<dbReference type="SUPFAM" id="SSF56371">
    <property type="entry name" value="Ribosome inactivating proteins (RIP)"/>
    <property type="match status" value="1"/>
</dbReference>
<dbReference type="Proteomes" id="UP000008311">
    <property type="component" value="Unassembled WGS sequence"/>
</dbReference>
<name>B9T5U2_RICCO</name>
<accession>B9T5U2</accession>
<gene>
    <name evidence="2" type="ORF">RCOM_1180970</name>
</gene>
<dbReference type="GO" id="GO:0090729">
    <property type="term" value="F:toxin activity"/>
    <property type="evidence" value="ECO:0007669"/>
    <property type="project" value="UniProtKB-KW"/>
</dbReference>
<sequence>MQLGGNTIIIWIYSVATWLWFGSTSGWSFTLGDNNILPNYKLHHCGCHCAKLHKLYRCCAHSTLKSGRAFCYIGDGCANAYVVGYRAGNYAYFFRPDNSEDAEAITLLFIDAQNPYTFTFGGNYDRLEQLGGLRENIELANDPLEDAISALYYYSTGGTQLPTLARSFIVCIQMASEAVRFQYIGGRNTHKNSTQSKICTRS</sequence>
<reference evidence="3" key="1">
    <citation type="journal article" date="2010" name="Nat. Biotechnol.">
        <title>Draft genome sequence of the oilseed species Ricinus communis.</title>
        <authorList>
            <person name="Chan A.P."/>
            <person name="Crabtree J."/>
            <person name="Zhao Q."/>
            <person name="Lorenzi H."/>
            <person name="Orvis J."/>
            <person name="Puiu D."/>
            <person name="Melake-Berhan A."/>
            <person name="Jones K.M."/>
            <person name="Redman J."/>
            <person name="Chen G."/>
            <person name="Cahoon E.B."/>
            <person name="Gedil M."/>
            <person name="Stanke M."/>
            <person name="Haas B.J."/>
            <person name="Wortman J.R."/>
            <person name="Fraser-Liggett C.M."/>
            <person name="Ravel J."/>
            <person name="Rabinowicz P.D."/>
        </authorList>
    </citation>
    <scope>NUCLEOTIDE SEQUENCE [LARGE SCALE GENOMIC DNA]</scope>
    <source>
        <strain evidence="3">cv. Hale</strain>
    </source>
</reference>
<dbReference type="AlphaFoldDB" id="B9T5U2"/>
<keyword evidence="3" id="KW-1185">Reference proteome</keyword>